<sequence>MSALTIDDSTTGAITPLSADSEIQSDSTVIRDLVGALGQAGMAEPQPWSNTLTGSAGVIGGVTAVADGARACRQFRTTRHSYDGVGMFEGRVCQRPDGGWDLLNFDRIGA</sequence>
<dbReference type="AlphaFoldDB" id="A0A1C1YQ18"/>
<proteinExistence type="predicted"/>
<gene>
    <name evidence="2" type="ORF">AWJ14_06390</name>
</gene>
<dbReference type="Proteomes" id="UP000094795">
    <property type="component" value="Unassembled WGS sequence"/>
</dbReference>
<dbReference type="STRING" id="1480615.AWJ14_06390"/>
<feature type="domain" description="Surface antigen" evidence="1">
    <location>
        <begin position="7"/>
        <end position="107"/>
    </location>
</feature>
<dbReference type="EMBL" id="LQZT01000050">
    <property type="protein sequence ID" value="OCW55612.1"/>
    <property type="molecule type" value="Genomic_DNA"/>
</dbReference>
<organism evidence="2 3">
    <name type="scientific">Hoeflea olei</name>
    <dbReference type="NCBI Taxonomy" id="1480615"/>
    <lineage>
        <taxon>Bacteria</taxon>
        <taxon>Pseudomonadati</taxon>
        <taxon>Pseudomonadota</taxon>
        <taxon>Alphaproteobacteria</taxon>
        <taxon>Hyphomicrobiales</taxon>
        <taxon>Rhizobiaceae</taxon>
        <taxon>Hoeflea</taxon>
    </lineage>
</organism>
<evidence type="ECO:0000259" key="1">
    <source>
        <dbReference type="Pfam" id="PF16998"/>
    </source>
</evidence>
<keyword evidence="3" id="KW-1185">Reference proteome</keyword>
<protein>
    <recommendedName>
        <fullName evidence="1">Surface antigen domain-containing protein</fullName>
    </recommendedName>
</protein>
<dbReference type="Pfam" id="PF16998">
    <property type="entry name" value="17kDa_Anti_2"/>
    <property type="match status" value="1"/>
</dbReference>
<comment type="caution">
    <text evidence="2">The sequence shown here is derived from an EMBL/GenBank/DDBJ whole genome shotgun (WGS) entry which is preliminary data.</text>
</comment>
<evidence type="ECO:0000313" key="2">
    <source>
        <dbReference type="EMBL" id="OCW55612.1"/>
    </source>
</evidence>
<accession>A0A1C1YQ18</accession>
<dbReference type="InterPro" id="IPR032635">
    <property type="entry name" value="Anti_2"/>
</dbReference>
<reference evidence="2 3" key="1">
    <citation type="submission" date="2015-12" db="EMBL/GenBank/DDBJ databases">
        <authorList>
            <person name="Shamseldin A."/>
            <person name="Moawad H."/>
            <person name="Abd El-Rahim W.M."/>
            <person name="Sadowsky M.J."/>
        </authorList>
    </citation>
    <scope>NUCLEOTIDE SEQUENCE [LARGE SCALE GENOMIC DNA]</scope>
    <source>
        <strain evidence="2 3">JC234</strain>
    </source>
</reference>
<name>A0A1C1YQ18_9HYPH</name>
<evidence type="ECO:0000313" key="3">
    <source>
        <dbReference type="Proteomes" id="UP000094795"/>
    </source>
</evidence>